<evidence type="ECO:0000313" key="1">
    <source>
        <dbReference type="EMBL" id="KAI9905417.1"/>
    </source>
</evidence>
<dbReference type="Proteomes" id="UP001163321">
    <property type="component" value="Chromosome 9"/>
</dbReference>
<sequence>MSATYLLRFDFVNASFNEYPINKIILSGKLCSNWYPLCHWLSKYQQNHPDVMDIFHHSGYYYVIAKFFEIPSPGALLAVNRDVKPLLAALGMKEGENYAGFDRQDPEAIIWWVNDPQN</sequence>
<name>A0ACC0VGG3_9STRA</name>
<reference evidence="1 2" key="1">
    <citation type="journal article" date="2022" name="bioRxiv">
        <title>The genome of the oomycete Peronosclerospora sorghi, a cosmopolitan pathogen of maize and sorghum, is inflated with dispersed pseudogenes.</title>
        <authorList>
            <person name="Fletcher K."/>
            <person name="Martin F."/>
            <person name="Isakeit T."/>
            <person name="Cavanaugh K."/>
            <person name="Magill C."/>
            <person name="Michelmore R."/>
        </authorList>
    </citation>
    <scope>NUCLEOTIDE SEQUENCE [LARGE SCALE GENOMIC DNA]</scope>
    <source>
        <strain evidence="1">P6</strain>
    </source>
</reference>
<evidence type="ECO:0000313" key="2">
    <source>
        <dbReference type="Proteomes" id="UP001163321"/>
    </source>
</evidence>
<protein>
    <submittedName>
        <fullName evidence="1">Uncharacterized protein</fullName>
    </submittedName>
</protein>
<dbReference type="EMBL" id="CM047588">
    <property type="protein sequence ID" value="KAI9905417.1"/>
    <property type="molecule type" value="Genomic_DNA"/>
</dbReference>
<organism evidence="1 2">
    <name type="scientific">Peronosclerospora sorghi</name>
    <dbReference type="NCBI Taxonomy" id="230839"/>
    <lineage>
        <taxon>Eukaryota</taxon>
        <taxon>Sar</taxon>
        <taxon>Stramenopiles</taxon>
        <taxon>Oomycota</taxon>
        <taxon>Peronosporomycetes</taxon>
        <taxon>Peronosporales</taxon>
        <taxon>Peronosporaceae</taxon>
        <taxon>Peronosclerospora</taxon>
    </lineage>
</organism>
<proteinExistence type="predicted"/>
<comment type="caution">
    <text evidence="1">The sequence shown here is derived from an EMBL/GenBank/DDBJ whole genome shotgun (WGS) entry which is preliminary data.</text>
</comment>
<accession>A0ACC0VGG3</accession>
<keyword evidence="2" id="KW-1185">Reference proteome</keyword>
<gene>
    <name evidence="1" type="ORF">PsorP6_014392</name>
</gene>